<dbReference type="EMBL" id="JAPWTJ010002585">
    <property type="protein sequence ID" value="KAJ8965579.1"/>
    <property type="molecule type" value="Genomic_DNA"/>
</dbReference>
<feature type="compositionally biased region" description="Polar residues" evidence="1">
    <location>
        <begin position="187"/>
        <end position="198"/>
    </location>
</feature>
<accession>A0ABQ9ITU1</accession>
<reference evidence="2" key="1">
    <citation type="journal article" date="2023" name="Insect Mol. Biol.">
        <title>Genome sequencing provides insights into the evolution of gene families encoding plant cell wall-degrading enzymes in longhorned beetles.</title>
        <authorList>
            <person name="Shin N.R."/>
            <person name="Okamura Y."/>
            <person name="Kirsch R."/>
            <person name="Pauchet Y."/>
        </authorList>
    </citation>
    <scope>NUCLEOTIDE SEQUENCE</scope>
    <source>
        <strain evidence="2">MMC_N1</strain>
    </source>
</reference>
<feature type="region of interest" description="Disordered" evidence="1">
    <location>
        <begin position="186"/>
        <end position="209"/>
    </location>
</feature>
<gene>
    <name evidence="2" type="ORF">NQ317_019866</name>
</gene>
<organism evidence="2 3">
    <name type="scientific">Molorchus minor</name>
    <dbReference type="NCBI Taxonomy" id="1323400"/>
    <lineage>
        <taxon>Eukaryota</taxon>
        <taxon>Metazoa</taxon>
        <taxon>Ecdysozoa</taxon>
        <taxon>Arthropoda</taxon>
        <taxon>Hexapoda</taxon>
        <taxon>Insecta</taxon>
        <taxon>Pterygota</taxon>
        <taxon>Neoptera</taxon>
        <taxon>Endopterygota</taxon>
        <taxon>Coleoptera</taxon>
        <taxon>Polyphaga</taxon>
        <taxon>Cucujiformia</taxon>
        <taxon>Chrysomeloidea</taxon>
        <taxon>Cerambycidae</taxon>
        <taxon>Lamiinae</taxon>
        <taxon>Monochamini</taxon>
        <taxon>Molorchus</taxon>
    </lineage>
</organism>
<dbReference type="Proteomes" id="UP001162164">
    <property type="component" value="Unassembled WGS sequence"/>
</dbReference>
<comment type="caution">
    <text evidence="2">The sequence shown here is derived from an EMBL/GenBank/DDBJ whole genome shotgun (WGS) entry which is preliminary data.</text>
</comment>
<proteinExistence type="predicted"/>
<name>A0ABQ9ITU1_9CUCU</name>
<keyword evidence="3" id="KW-1185">Reference proteome</keyword>
<evidence type="ECO:0000313" key="3">
    <source>
        <dbReference type="Proteomes" id="UP001162164"/>
    </source>
</evidence>
<sequence length="209" mass="23782">MNLQCQHKVFDYNLLYEAFDTQLKQKWSMALWHIIFVHIAQIDALSLNKESEEHGNLLKTTMTLCAQNAHEIFPLTFRLKKILLLLTLLVSMGNELQSTDVVGKTFLNILLKDHLPAHNKQKSDNVFCVINNNEGLEGRRGQLVVALTIPLYQISTQSDQQFGSYHVRKNVHTYIQAEVLRGPQNAPPTTFTILSPSISGGRESKNKRN</sequence>
<evidence type="ECO:0000256" key="1">
    <source>
        <dbReference type="SAM" id="MobiDB-lite"/>
    </source>
</evidence>
<evidence type="ECO:0000313" key="2">
    <source>
        <dbReference type="EMBL" id="KAJ8965579.1"/>
    </source>
</evidence>
<protein>
    <submittedName>
        <fullName evidence="2">Uncharacterized protein</fullName>
    </submittedName>
</protein>